<evidence type="ECO:0000256" key="1">
    <source>
        <dbReference type="ARBA" id="ARBA00005118"/>
    </source>
</evidence>
<dbReference type="NCBIfam" id="NF009007">
    <property type="entry name" value="PRK12352.1"/>
    <property type="match status" value="1"/>
</dbReference>
<evidence type="ECO:0000256" key="5">
    <source>
        <dbReference type="ARBA" id="ARBA00022679"/>
    </source>
</evidence>
<sequence length="312" mass="33406">MVKRVVVALGGNALGDNLTEQMTAVKETSKAIADLIEAGYEVILSHGNGPQVGMIQLAMEELSLSNPEKYPTVPLSVCVAMSQSYIGYDLQNALREELLSRDITQPVATVITQVGVDPKDPAFDRPAKPIGRFMSKEEADQLVKEKNVTVVEDSGRGYRQVVASPKPKEIIEVETIASLIKSGQTVIACGGGGIPVVKEGNHLSGVPAVIDKDFCSELLAELVDADLLIILTAVEKVCVDFGKPTQKELTNVTIDEMKQHAKDGQFAPGSMLPKVEAAIQFAESKPGRKTLITLLEKAKDGILGKTGTTIQQ</sequence>
<protein>
    <recommendedName>
        <fullName evidence="3 8">Carbamate kinase</fullName>
    </recommendedName>
</protein>
<dbReference type="InterPro" id="IPR001048">
    <property type="entry name" value="Asp/Glu/Uridylate_kinase"/>
</dbReference>
<evidence type="ECO:0000259" key="10">
    <source>
        <dbReference type="Pfam" id="PF00696"/>
    </source>
</evidence>
<dbReference type="InterPro" id="IPR036393">
    <property type="entry name" value="AceGlu_kinase-like_sf"/>
</dbReference>
<dbReference type="SUPFAM" id="SSF53633">
    <property type="entry name" value="Carbamate kinase-like"/>
    <property type="match status" value="1"/>
</dbReference>
<gene>
    <name evidence="11" type="primary">arcC-4</name>
    <name evidence="11" type="ORF">GCM10011573_05560</name>
</gene>
<evidence type="ECO:0000256" key="4">
    <source>
        <dbReference type="ARBA" id="ARBA00022503"/>
    </source>
</evidence>
<comment type="caution">
    <text evidence="11">The sequence shown here is derived from an EMBL/GenBank/DDBJ whole genome shotgun (WGS) entry which is preliminary data.</text>
</comment>
<dbReference type="PIRSF" id="PIRSF000723">
    <property type="entry name" value="Carbamate_kin"/>
    <property type="match status" value="1"/>
</dbReference>
<dbReference type="EMBL" id="BMKI01000001">
    <property type="protein sequence ID" value="GGC78744.1"/>
    <property type="molecule type" value="Genomic_DNA"/>
</dbReference>
<dbReference type="GO" id="GO:0016301">
    <property type="term" value="F:kinase activity"/>
    <property type="evidence" value="ECO:0007669"/>
    <property type="project" value="UniProtKB-KW"/>
</dbReference>
<dbReference type="Pfam" id="PF00696">
    <property type="entry name" value="AA_kinase"/>
    <property type="match status" value="1"/>
</dbReference>
<keyword evidence="4" id="KW-0056">Arginine metabolism</keyword>
<comment type="catalytic activity">
    <reaction evidence="7">
        <text>hydrogencarbonate + NH4(+) + ATP = carbamoyl phosphate + ADP + H2O + H(+)</text>
        <dbReference type="Rhea" id="RHEA:10152"/>
        <dbReference type="ChEBI" id="CHEBI:15377"/>
        <dbReference type="ChEBI" id="CHEBI:15378"/>
        <dbReference type="ChEBI" id="CHEBI:17544"/>
        <dbReference type="ChEBI" id="CHEBI:28938"/>
        <dbReference type="ChEBI" id="CHEBI:30616"/>
        <dbReference type="ChEBI" id="CHEBI:58228"/>
        <dbReference type="ChEBI" id="CHEBI:456216"/>
        <dbReference type="EC" id="2.7.2.2"/>
    </reaction>
</comment>
<evidence type="ECO:0000313" key="12">
    <source>
        <dbReference type="Proteomes" id="UP000630615"/>
    </source>
</evidence>
<reference evidence="12" key="1">
    <citation type="journal article" date="2019" name="Int. J. Syst. Evol. Microbiol.">
        <title>The Global Catalogue of Microorganisms (GCM) 10K type strain sequencing project: providing services to taxonomists for standard genome sequencing and annotation.</title>
        <authorList>
            <consortium name="The Broad Institute Genomics Platform"/>
            <consortium name="The Broad Institute Genome Sequencing Center for Infectious Disease"/>
            <person name="Wu L."/>
            <person name="Ma J."/>
        </authorList>
    </citation>
    <scope>NUCLEOTIDE SEQUENCE [LARGE SCALE GENOMIC DNA]</scope>
    <source>
        <strain evidence="12">CGMCC 1.15942</strain>
    </source>
</reference>
<comment type="similarity">
    <text evidence="2 9">Belongs to the carbamate kinase family.</text>
</comment>
<dbReference type="CDD" id="cd04235">
    <property type="entry name" value="AAK_CK"/>
    <property type="match status" value="1"/>
</dbReference>
<evidence type="ECO:0000256" key="8">
    <source>
        <dbReference type="NCBIfam" id="TIGR00746"/>
    </source>
</evidence>
<evidence type="ECO:0000256" key="2">
    <source>
        <dbReference type="ARBA" id="ARBA00011066"/>
    </source>
</evidence>
<keyword evidence="5 9" id="KW-0808">Transferase</keyword>
<evidence type="ECO:0000256" key="7">
    <source>
        <dbReference type="ARBA" id="ARBA00048467"/>
    </source>
</evidence>
<keyword evidence="12" id="KW-1185">Reference proteome</keyword>
<dbReference type="RefSeq" id="WP_088268461.1">
    <property type="nucleotide sequence ID" value="NZ_BMKI01000001.1"/>
</dbReference>
<organism evidence="11 12">
    <name type="scientific">Enterococcus wangshanyuanii</name>
    <dbReference type="NCBI Taxonomy" id="2005703"/>
    <lineage>
        <taxon>Bacteria</taxon>
        <taxon>Bacillati</taxon>
        <taxon>Bacillota</taxon>
        <taxon>Bacilli</taxon>
        <taxon>Lactobacillales</taxon>
        <taxon>Enterococcaceae</taxon>
        <taxon>Enterococcus</taxon>
    </lineage>
</organism>
<dbReference type="PANTHER" id="PTHR30409:SF1">
    <property type="entry name" value="CARBAMATE KINASE-RELATED"/>
    <property type="match status" value="1"/>
</dbReference>
<keyword evidence="6 9" id="KW-0418">Kinase</keyword>
<comment type="pathway">
    <text evidence="1">Metabolic intermediate metabolism; carbamoyl phosphate degradation; CO(2) and NH(3) from carbamoyl phosphate: step 1/1.</text>
</comment>
<dbReference type="InterPro" id="IPR003964">
    <property type="entry name" value="Carb_kinase"/>
</dbReference>
<evidence type="ECO:0000256" key="3">
    <source>
        <dbReference type="ARBA" id="ARBA00013070"/>
    </source>
</evidence>
<accession>A0ABQ1NJE6</accession>
<dbReference type="PRINTS" id="PR01469">
    <property type="entry name" value="CARBMTKINASE"/>
</dbReference>
<proteinExistence type="inferred from homology"/>
<evidence type="ECO:0000256" key="9">
    <source>
        <dbReference type="PIRNR" id="PIRNR000723"/>
    </source>
</evidence>
<evidence type="ECO:0000256" key="6">
    <source>
        <dbReference type="ARBA" id="ARBA00022777"/>
    </source>
</evidence>
<dbReference type="Gene3D" id="3.40.1160.10">
    <property type="entry name" value="Acetylglutamate kinase-like"/>
    <property type="match status" value="1"/>
</dbReference>
<evidence type="ECO:0000313" key="11">
    <source>
        <dbReference type="EMBL" id="GGC78744.1"/>
    </source>
</evidence>
<feature type="domain" description="Aspartate/glutamate/uridylate kinase" evidence="10">
    <location>
        <begin position="3"/>
        <end position="285"/>
    </location>
</feature>
<name>A0ABQ1NJE6_9ENTE</name>
<dbReference type="Proteomes" id="UP000630615">
    <property type="component" value="Unassembled WGS sequence"/>
</dbReference>
<dbReference type="PANTHER" id="PTHR30409">
    <property type="entry name" value="CARBAMATE KINASE"/>
    <property type="match status" value="1"/>
</dbReference>
<dbReference type="NCBIfam" id="TIGR00746">
    <property type="entry name" value="arcC"/>
    <property type="match status" value="1"/>
</dbReference>